<dbReference type="RefSeq" id="WP_189071205.1">
    <property type="nucleotide sequence ID" value="NZ_BMQN01000001.1"/>
</dbReference>
<comment type="caution">
    <text evidence="2">The sequence shown here is derived from an EMBL/GenBank/DDBJ whole genome shotgun (WGS) entry which is preliminary data.</text>
</comment>
<keyword evidence="3" id="KW-1185">Reference proteome</keyword>
<dbReference type="EMBL" id="BMQN01000001">
    <property type="protein sequence ID" value="GGR77853.1"/>
    <property type="molecule type" value="Genomic_DNA"/>
</dbReference>
<feature type="signal peptide" evidence="1">
    <location>
        <begin position="1"/>
        <end position="16"/>
    </location>
</feature>
<protein>
    <recommendedName>
        <fullName evidence="4">Lipoprotein</fullName>
    </recommendedName>
</protein>
<dbReference type="Proteomes" id="UP000644548">
    <property type="component" value="Unassembled WGS sequence"/>
</dbReference>
<sequence>MRVLLSALLLSLTACAPSVTTASRPDDGLRAAFSEAGVAWVAAGRACVARAPSFQVSCPAVPRAADVAWQAGQAWAGVPSLGVIVTLDGAPRTVTVGRVAALSAGRVYRENGTAVDYAGTPAAGVLGTPAAALTGGDGQEYVLLDGRVVRVADGWALPGAAFTVLNWRADGVQGDQQSQVEIPAGTYRLTGDHLERRDAAGVLRGRVPHPPGRLGMVGAWLVTVDARGAVRVFTPDLAAR</sequence>
<evidence type="ECO:0008006" key="4">
    <source>
        <dbReference type="Google" id="ProtNLM"/>
    </source>
</evidence>
<gene>
    <name evidence="2" type="ORF">GCM10008960_00710</name>
</gene>
<feature type="chain" id="PRO_5047208258" description="Lipoprotein" evidence="1">
    <location>
        <begin position="17"/>
        <end position="240"/>
    </location>
</feature>
<keyword evidence="1" id="KW-0732">Signal</keyword>
<organism evidence="2 3">
    <name type="scientific">Deinococcus sedimenti</name>
    <dbReference type="NCBI Taxonomy" id="1867090"/>
    <lineage>
        <taxon>Bacteria</taxon>
        <taxon>Thermotogati</taxon>
        <taxon>Deinococcota</taxon>
        <taxon>Deinococci</taxon>
        <taxon>Deinococcales</taxon>
        <taxon>Deinococcaceae</taxon>
        <taxon>Deinococcus</taxon>
    </lineage>
</organism>
<reference evidence="3" key="1">
    <citation type="journal article" date="2019" name="Int. J. Syst. Evol. Microbiol.">
        <title>The Global Catalogue of Microorganisms (GCM) 10K type strain sequencing project: providing services to taxonomists for standard genome sequencing and annotation.</title>
        <authorList>
            <consortium name="The Broad Institute Genomics Platform"/>
            <consortium name="The Broad Institute Genome Sequencing Center for Infectious Disease"/>
            <person name="Wu L."/>
            <person name="Ma J."/>
        </authorList>
    </citation>
    <scope>NUCLEOTIDE SEQUENCE [LARGE SCALE GENOMIC DNA]</scope>
    <source>
        <strain evidence="3">JCM 31405</strain>
    </source>
</reference>
<evidence type="ECO:0000313" key="2">
    <source>
        <dbReference type="EMBL" id="GGR77853.1"/>
    </source>
</evidence>
<proteinExistence type="predicted"/>
<evidence type="ECO:0000313" key="3">
    <source>
        <dbReference type="Proteomes" id="UP000644548"/>
    </source>
</evidence>
<dbReference type="PROSITE" id="PS51257">
    <property type="entry name" value="PROKAR_LIPOPROTEIN"/>
    <property type="match status" value="1"/>
</dbReference>
<name>A0ABQ2S1T0_9DEIO</name>
<evidence type="ECO:0000256" key="1">
    <source>
        <dbReference type="SAM" id="SignalP"/>
    </source>
</evidence>
<accession>A0ABQ2S1T0</accession>